<accession>A0A974E066</accession>
<dbReference type="Proteomes" id="UP000694892">
    <property type="component" value="Chromosome 1L"/>
</dbReference>
<protein>
    <submittedName>
        <fullName evidence="1">Uncharacterized protein</fullName>
    </submittedName>
</protein>
<gene>
    <name evidence="1" type="ORF">XELAEV_18005924mg</name>
</gene>
<reference evidence="2" key="1">
    <citation type="journal article" date="2016" name="Nature">
        <title>Genome evolution in the allotetraploid frog Xenopus laevis.</title>
        <authorList>
            <person name="Session A.M."/>
            <person name="Uno Y."/>
            <person name="Kwon T."/>
            <person name="Chapman J.A."/>
            <person name="Toyoda A."/>
            <person name="Takahashi S."/>
            <person name="Fukui A."/>
            <person name="Hikosaka A."/>
            <person name="Suzuki A."/>
            <person name="Kondo M."/>
            <person name="van Heeringen S.J."/>
            <person name="Quigley I."/>
            <person name="Heinz S."/>
            <person name="Ogino H."/>
            <person name="Ochi H."/>
            <person name="Hellsten U."/>
            <person name="Lyons J.B."/>
            <person name="Simakov O."/>
            <person name="Putnam N."/>
            <person name="Stites J."/>
            <person name="Kuroki Y."/>
            <person name="Tanaka T."/>
            <person name="Michiue T."/>
            <person name="Watanabe M."/>
            <person name="Bogdanovic O."/>
            <person name="Lister R."/>
            <person name="Georgiou G."/>
            <person name="Paranjpe S.S."/>
            <person name="van Kruijsbergen I."/>
            <person name="Shu S."/>
            <person name="Carlson J."/>
            <person name="Kinoshita T."/>
            <person name="Ohta Y."/>
            <person name="Mawaribuchi S."/>
            <person name="Jenkins J."/>
            <person name="Grimwood J."/>
            <person name="Schmutz J."/>
            <person name="Mitros T."/>
            <person name="Mozaffari S.V."/>
            <person name="Suzuki Y."/>
            <person name="Haramoto Y."/>
            <person name="Yamamoto T.S."/>
            <person name="Takagi C."/>
            <person name="Heald R."/>
            <person name="Miller K."/>
            <person name="Haudenschild C."/>
            <person name="Kitzman J."/>
            <person name="Nakayama T."/>
            <person name="Izutsu Y."/>
            <person name="Robert J."/>
            <person name="Fortriede J."/>
            <person name="Burns K."/>
            <person name="Lotay V."/>
            <person name="Karimi K."/>
            <person name="Yasuoka Y."/>
            <person name="Dichmann D.S."/>
            <person name="Flajnik M.F."/>
            <person name="Houston D.W."/>
            <person name="Shendure J."/>
            <person name="DuPasquier L."/>
            <person name="Vize P.D."/>
            <person name="Zorn A.M."/>
            <person name="Ito M."/>
            <person name="Marcotte E.M."/>
            <person name="Wallingford J.B."/>
            <person name="Ito Y."/>
            <person name="Asashima M."/>
            <person name="Ueno N."/>
            <person name="Matsuda Y."/>
            <person name="Veenstra G.J."/>
            <person name="Fujiyama A."/>
            <person name="Harland R.M."/>
            <person name="Taira M."/>
            <person name="Rokhsar D.S."/>
        </authorList>
    </citation>
    <scope>NUCLEOTIDE SEQUENCE [LARGE SCALE GENOMIC DNA]</scope>
    <source>
        <strain evidence="2">J</strain>
    </source>
</reference>
<name>A0A974E066_XENLA</name>
<sequence>MLIICWMLFPATQSHCPRTSKTSVKKNVNTFACGKNRHFKNKKNLSNHLLAVVHINFIWTRLILLLKLKVYCWMVNQTRNVTYQYSIIIANAST</sequence>
<dbReference type="EMBL" id="CM004466">
    <property type="protein sequence ID" value="OCU00138.1"/>
    <property type="molecule type" value="Genomic_DNA"/>
</dbReference>
<proteinExistence type="predicted"/>
<evidence type="ECO:0000313" key="2">
    <source>
        <dbReference type="Proteomes" id="UP000694892"/>
    </source>
</evidence>
<organism evidence="1 2">
    <name type="scientific">Xenopus laevis</name>
    <name type="common">African clawed frog</name>
    <dbReference type="NCBI Taxonomy" id="8355"/>
    <lineage>
        <taxon>Eukaryota</taxon>
        <taxon>Metazoa</taxon>
        <taxon>Chordata</taxon>
        <taxon>Craniata</taxon>
        <taxon>Vertebrata</taxon>
        <taxon>Euteleostomi</taxon>
        <taxon>Amphibia</taxon>
        <taxon>Batrachia</taxon>
        <taxon>Anura</taxon>
        <taxon>Pipoidea</taxon>
        <taxon>Pipidae</taxon>
        <taxon>Xenopodinae</taxon>
        <taxon>Xenopus</taxon>
        <taxon>Xenopus</taxon>
    </lineage>
</organism>
<dbReference type="AlphaFoldDB" id="A0A974E066"/>
<evidence type="ECO:0000313" key="1">
    <source>
        <dbReference type="EMBL" id="OCU00138.1"/>
    </source>
</evidence>